<evidence type="ECO:0000313" key="3">
    <source>
        <dbReference type="EMBL" id="QDP97091.1"/>
    </source>
</evidence>
<dbReference type="Gene3D" id="3.10.105.10">
    <property type="entry name" value="Dipeptide-binding Protein, Domain 3"/>
    <property type="match status" value="1"/>
</dbReference>
<dbReference type="Gene3D" id="3.40.190.10">
    <property type="entry name" value="Periplasmic binding protein-like II"/>
    <property type="match status" value="1"/>
</dbReference>
<dbReference type="Proteomes" id="UP000319263">
    <property type="component" value="Chromosome"/>
</dbReference>
<dbReference type="AlphaFoldDB" id="A0A516Q1K3"/>
<feature type="domain" description="Solute-binding protein family 5" evidence="2">
    <location>
        <begin position="130"/>
        <end position="534"/>
    </location>
</feature>
<keyword evidence="4" id="KW-1185">Reference proteome</keyword>
<dbReference type="InterPro" id="IPR006311">
    <property type="entry name" value="TAT_signal"/>
</dbReference>
<dbReference type="KEGG" id="mik:FOE78_15195"/>
<dbReference type="SUPFAM" id="SSF53850">
    <property type="entry name" value="Periplasmic binding protein-like II"/>
    <property type="match status" value="1"/>
</dbReference>
<dbReference type="GO" id="GO:1904680">
    <property type="term" value="F:peptide transmembrane transporter activity"/>
    <property type="evidence" value="ECO:0007669"/>
    <property type="project" value="TreeGrafter"/>
</dbReference>
<dbReference type="PROSITE" id="PS51318">
    <property type="entry name" value="TAT"/>
    <property type="match status" value="1"/>
</dbReference>
<dbReference type="OrthoDB" id="3713816at2"/>
<dbReference type="PANTHER" id="PTHR30290">
    <property type="entry name" value="PERIPLASMIC BINDING COMPONENT OF ABC TRANSPORTER"/>
    <property type="match status" value="1"/>
</dbReference>
<dbReference type="EMBL" id="CP041692">
    <property type="protein sequence ID" value="QDP97091.1"/>
    <property type="molecule type" value="Genomic_DNA"/>
</dbReference>
<dbReference type="InterPro" id="IPR039424">
    <property type="entry name" value="SBP_5"/>
</dbReference>
<dbReference type="InterPro" id="IPR023765">
    <property type="entry name" value="SBP_5_CS"/>
</dbReference>
<proteinExistence type="predicted"/>
<dbReference type="PANTHER" id="PTHR30290:SF62">
    <property type="entry name" value="OLIGOPEPTIDE ABC TRANSPORTER, PERIPLASMIC OLIGOPEPTIDE-BINDING PROTEIN"/>
    <property type="match status" value="1"/>
</dbReference>
<dbReference type="GO" id="GO:0015833">
    <property type="term" value="P:peptide transport"/>
    <property type="evidence" value="ECO:0007669"/>
    <property type="project" value="TreeGrafter"/>
</dbReference>
<dbReference type="InterPro" id="IPR000914">
    <property type="entry name" value="SBP_5_dom"/>
</dbReference>
<evidence type="ECO:0000259" key="2">
    <source>
        <dbReference type="Pfam" id="PF00496"/>
    </source>
</evidence>
<dbReference type="PROSITE" id="PS51257">
    <property type="entry name" value="PROKAR_LIPOPROTEIN"/>
    <property type="match status" value="1"/>
</dbReference>
<dbReference type="Pfam" id="PF00496">
    <property type="entry name" value="SBP_bac_5"/>
    <property type="match status" value="1"/>
</dbReference>
<dbReference type="PROSITE" id="PS01040">
    <property type="entry name" value="SBP_BACTERIAL_5"/>
    <property type="match status" value="1"/>
</dbReference>
<sequence length="663" mass="74197">MSTLAKNPQLTRRALLGVSAGLGAAVSLSGCSFFSTAPDTKQVSNDAGPKGKEAPMLAEQVKSGKLPPVEQRLPKNPAIVKPVEKIGQYGGTWHSAMITEEDAQWLTISIGYDPIIRWTREWSDAAGLEEIMPNVAESFRDRDGGRIFEFKLREGVKWSDGKPLTTEDLRFTYEDVNTYPPMHEGGIYDLWLDSETGKPATFKKVDDLTVQYVFTNPKPGFLNEVAVGQAAMIMPMHYLKQFHAKYNRGVEKLVKQANLNDWMQLWENKTTAWSNVDMPTLNAWVLTKALGDADSVQAVRNPYYWKTDPDGSQLPYIDKISCLVLQDPEVELLKVTNGEFDMQMRNFTTVRNKPVVADGEQKGDYRMFSVTPDGPNAFVIGFNMTLKDKGKAKMYANKDFKVGLSYAINRQKIIDTVYAGQGKPWQCAPLPDSPVYNEEFGTQFTEYSPQKANEYLDKAGYSKKDSDGFRLRDGKKITITVLVDSAMPDHVDGMELIKADWKAVGIDTNISRVSEDLYWQRVQANVAEASTWTAGNFEVRATQGSNHYYVASNPRGSSRWGSTWANWYATDGKSGQEPPGTYKTALELFDKMRHTYDARKATDIGKQIIELAKEQFVYIGICTPADSYGIAKNNFRNVMKTFPGSGGYGAPGPNNPEHYFFES</sequence>
<name>A0A516Q1K3_9ACTN</name>
<evidence type="ECO:0000256" key="1">
    <source>
        <dbReference type="ARBA" id="ARBA00004193"/>
    </source>
</evidence>
<accession>A0A516Q1K3</accession>
<organism evidence="3 4">
    <name type="scientific">Microlunatus elymi</name>
    <dbReference type="NCBI Taxonomy" id="2596828"/>
    <lineage>
        <taxon>Bacteria</taxon>
        <taxon>Bacillati</taxon>
        <taxon>Actinomycetota</taxon>
        <taxon>Actinomycetes</taxon>
        <taxon>Propionibacteriales</taxon>
        <taxon>Propionibacteriaceae</taxon>
        <taxon>Microlunatus</taxon>
    </lineage>
</organism>
<reference evidence="3 4" key="1">
    <citation type="submission" date="2019-07" db="EMBL/GenBank/DDBJ databases">
        <title>Microlunatus dokdonensis sp. nov. isolated from the rhizospheric soil of the wild plant Elymus tsukushiensis.</title>
        <authorList>
            <person name="Ghim S.-Y."/>
            <person name="Hwang Y.-J."/>
            <person name="Son J.-S."/>
            <person name="Shin J.-H."/>
        </authorList>
    </citation>
    <scope>NUCLEOTIDE SEQUENCE [LARGE SCALE GENOMIC DNA]</scope>
    <source>
        <strain evidence="3 4">KUDC0627</strain>
    </source>
</reference>
<evidence type="ECO:0000313" key="4">
    <source>
        <dbReference type="Proteomes" id="UP000319263"/>
    </source>
</evidence>
<comment type="subcellular location">
    <subcellularLocation>
        <location evidence="1">Cell membrane</location>
        <topology evidence="1">Lipid-anchor</topology>
    </subcellularLocation>
</comment>
<dbReference type="RefSeq" id="WP_143987052.1">
    <property type="nucleotide sequence ID" value="NZ_CP041692.1"/>
</dbReference>
<gene>
    <name evidence="3" type="ORF">FOE78_15195</name>
</gene>
<dbReference type="CDD" id="cd08500">
    <property type="entry name" value="PBP2_NikA_DppA_OppA_like_4"/>
    <property type="match status" value="1"/>
</dbReference>
<dbReference type="GO" id="GO:0005886">
    <property type="term" value="C:plasma membrane"/>
    <property type="evidence" value="ECO:0007669"/>
    <property type="project" value="UniProtKB-SubCell"/>
</dbReference>
<protein>
    <submittedName>
        <fullName evidence="3">ABC transporter substrate-binding protein</fullName>
    </submittedName>
</protein>